<reference evidence="5" key="2">
    <citation type="submission" date="2025-09" db="UniProtKB">
        <authorList>
            <consortium name="Ensembl"/>
        </authorList>
    </citation>
    <scope>IDENTIFICATION</scope>
</reference>
<evidence type="ECO:0000256" key="1">
    <source>
        <dbReference type="ARBA" id="ARBA00022707"/>
    </source>
</evidence>
<accession>A0A674EZX1</accession>
<dbReference type="PANTHER" id="PTHR35269">
    <property type="entry name" value="SMALL VCP/P97-INTERACTING PROTEIN"/>
    <property type="match status" value="1"/>
</dbReference>
<keyword evidence="1" id="KW-0519">Myristate</keyword>
<evidence type="ECO:0000313" key="6">
    <source>
        <dbReference type="Proteomes" id="UP000472277"/>
    </source>
</evidence>
<feature type="compositionally biased region" description="Basic and acidic residues" evidence="4">
    <location>
        <begin position="19"/>
        <end position="40"/>
    </location>
</feature>
<dbReference type="GO" id="GO:1904293">
    <property type="term" value="P:negative regulation of ERAD pathway"/>
    <property type="evidence" value="ECO:0007669"/>
    <property type="project" value="TreeGrafter"/>
</dbReference>
<sequence>MGMCLPCLGGPGNDLSPTPDRETRKRQLAEAAEKRQKETTYRGVKNPQAVKRNKKNKEMAKQEMRPSLSGGGGGGGRRGGGGGGGRGGRGGGGGGGGRGRGGGRGGGGGGGGRGIGRGRGGGGGGGGGGRGGGGGGLEG</sequence>
<dbReference type="GO" id="GO:1904153">
    <property type="term" value="P:negative regulation of retrograde protein transport, ER to cytosol"/>
    <property type="evidence" value="ECO:0007669"/>
    <property type="project" value="TreeGrafter"/>
</dbReference>
<dbReference type="InterPro" id="IPR031632">
    <property type="entry name" value="SVIP"/>
</dbReference>
<dbReference type="GO" id="GO:1904240">
    <property type="term" value="P:negative regulation of VCP-NPL4-UFD1 AAA ATPase complex assembly"/>
    <property type="evidence" value="ECO:0007669"/>
    <property type="project" value="TreeGrafter"/>
</dbReference>
<evidence type="ECO:0000256" key="4">
    <source>
        <dbReference type="SAM" id="MobiDB-lite"/>
    </source>
</evidence>
<dbReference type="InterPro" id="IPR055366">
    <property type="entry name" value="SVIP_metazoa"/>
</dbReference>
<dbReference type="OMA" id="IVEEDAH"/>
<evidence type="ECO:0000313" key="5">
    <source>
        <dbReference type="Ensembl" id="ENSSTUP00000113167.1"/>
    </source>
</evidence>
<dbReference type="PANTHER" id="PTHR35269:SF1">
    <property type="entry name" value="SMALL VCP_P97-INTERACTING PROTEIN"/>
    <property type="match status" value="1"/>
</dbReference>
<proteinExistence type="predicted"/>
<keyword evidence="3" id="KW-0449">Lipoprotein</keyword>
<feature type="region of interest" description="Disordered" evidence="4">
    <location>
        <begin position="1"/>
        <end position="139"/>
    </location>
</feature>
<feature type="compositionally biased region" description="Gly residues" evidence="4">
    <location>
        <begin position="69"/>
        <end position="139"/>
    </location>
</feature>
<keyword evidence="6" id="KW-1185">Reference proteome</keyword>
<dbReference type="GeneTree" id="ENSGT00940000167680"/>
<protein>
    <submittedName>
        <fullName evidence="5">Small VCP interacting protein</fullName>
    </submittedName>
</protein>
<dbReference type="AlphaFoldDB" id="A0A674EZX1"/>
<name>A0A674EZX1_SALTR</name>
<reference evidence="5" key="1">
    <citation type="submission" date="2025-08" db="UniProtKB">
        <authorList>
            <consortium name="Ensembl"/>
        </authorList>
    </citation>
    <scope>IDENTIFICATION</scope>
</reference>
<dbReference type="Ensembl" id="ENSSTUT00000121132.1">
    <property type="protein sequence ID" value="ENSSTUP00000113167.1"/>
    <property type="gene ID" value="ENSSTUG00000049992.1"/>
</dbReference>
<dbReference type="GO" id="GO:0005789">
    <property type="term" value="C:endoplasmic reticulum membrane"/>
    <property type="evidence" value="ECO:0007669"/>
    <property type="project" value="TreeGrafter"/>
</dbReference>
<evidence type="ECO:0000256" key="2">
    <source>
        <dbReference type="ARBA" id="ARBA00023139"/>
    </source>
</evidence>
<keyword evidence="2" id="KW-0564">Palmitate</keyword>
<dbReference type="InParanoid" id="A0A674EZX1"/>
<evidence type="ECO:0000256" key="3">
    <source>
        <dbReference type="ARBA" id="ARBA00023288"/>
    </source>
</evidence>
<dbReference type="Pfam" id="PF15811">
    <property type="entry name" value="SVIP"/>
    <property type="match status" value="1"/>
</dbReference>
<organism evidence="5 6">
    <name type="scientific">Salmo trutta</name>
    <name type="common">Brown trout</name>
    <dbReference type="NCBI Taxonomy" id="8032"/>
    <lineage>
        <taxon>Eukaryota</taxon>
        <taxon>Metazoa</taxon>
        <taxon>Chordata</taxon>
        <taxon>Craniata</taxon>
        <taxon>Vertebrata</taxon>
        <taxon>Euteleostomi</taxon>
        <taxon>Actinopterygii</taxon>
        <taxon>Neopterygii</taxon>
        <taxon>Teleostei</taxon>
        <taxon>Protacanthopterygii</taxon>
        <taxon>Salmoniformes</taxon>
        <taxon>Salmonidae</taxon>
        <taxon>Salmoninae</taxon>
        <taxon>Salmo</taxon>
    </lineage>
</organism>
<dbReference type="Proteomes" id="UP000472277">
    <property type="component" value="Chromosome 7"/>
</dbReference>
<dbReference type="GO" id="GO:0010508">
    <property type="term" value="P:positive regulation of autophagy"/>
    <property type="evidence" value="ECO:0007669"/>
    <property type="project" value="TreeGrafter"/>
</dbReference>